<evidence type="ECO:0000313" key="2">
    <source>
        <dbReference type="Proteomes" id="UP000078492"/>
    </source>
</evidence>
<evidence type="ECO:0000313" key="1">
    <source>
        <dbReference type="EMBL" id="KYN11126.1"/>
    </source>
</evidence>
<gene>
    <name evidence="1" type="ORF">ALC57_16674</name>
</gene>
<dbReference type="AlphaFoldDB" id="A0A195DE10"/>
<dbReference type="Proteomes" id="UP000078492">
    <property type="component" value="Unassembled WGS sequence"/>
</dbReference>
<accession>A0A195DE10</accession>
<name>A0A195DE10_9HYME</name>
<dbReference type="KEGG" id="tcz:108768443"/>
<proteinExistence type="predicted"/>
<protein>
    <submittedName>
        <fullName evidence="1">Uncharacterized protein</fullName>
    </submittedName>
</protein>
<reference evidence="1 2" key="1">
    <citation type="submission" date="2015-09" db="EMBL/GenBank/DDBJ databases">
        <title>Trachymyrmex cornetzi WGS genome.</title>
        <authorList>
            <person name="Nygaard S."/>
            <person name="Hu H."/>
            <person name="Boomsma J."/>
            <person name="Zhang G."/>
        </authorList>
    </citation>
    <scope>NUCLEOTIDE SEQUENCE [LARGE SCALE GENOMIC DNA]</scope>
    <source>
        <strain evidence="1">Tcor2-1</strain>
        <tissue evidence="1">Whole body</tissue>
    </source>
</reference>
<organism evidence="1 2">
    <name type="scientific">Trachymyrmex cornetzi</name>
    <dbReference type="NCBI Taxonomy" id="471704"/>
    <lineage>
        <taxon>Eukaryota</taxon>
        <taxon>Metazoa</taxon>
        <taxon>Ecdysozoa</taxon>
        <taxon>Arthropoda</taxon>
        <taxon>Hexapoda</taxon>
        <taxon>Insecta</taxon>
        <taxon>Pterygota</taxon>
        <taxon>Neoptera</taxon>
        <taxon>Endopterygota</taxon>
        <taxon>Hymenoptera</taxon>
        <taxon>Apocrita</taxon>
        <taxon>Aculeata</taxon>
        <taxon>Formicoidea</taxon>
        <taxon>Formicidae</taxon>
        <taxon>Myrmicinae</taxon>
        <taxon>Trachymyrmex</taxon>
    </lineage>
</organism>
<keyword evidence="2" id="KW-1185">Reference proteome</keyword>
<dbReference type="OrthoDB" id="10339264at2759"/>
<dbReference type="EMBL" id="KQ980953">
    <property type="protein sequence ID" value="KYN11126.1"/>
    <property type="molecule type" value="Genomic_DNA"/>
</dbReference>
<sequence>MFEIFTIQAFKMKYFARGSAFRNCYHCRRIYRSTLHDLQRLSMVRLVNDLSHTPYSPHYYQPRLTLFSLSCSYNAEGVREKENEFAKRKQSGFLALCSPQIDLHRNATGYPVADDDRSRS</sequence>